<keyword evidence="2" id="KW-0805">Transcription regulation</keyword>
<evidence type="ECO:0000313" key="11">
    <source>
        <dbReference type="Proteomes" id="UP001055712"/>
    </source>
</evidence>
<dbReference type="InterPro" id="IPR036427">
    <property type="entry name" value="Bromodomain-like_sf"/>
</dbReference>
<gene>
    <name evidence="10" type="ORF">D9Q98_004167</name>
</gene>
<evidence type="ECO:0000313" key="10">
    <source>
        <dbReference type="EMBL" id="KAI3432621.1"/>
    </source>
</evidence>
<dbReference type="GO" id="GO:0051123">
    <property type="term" value="P:RNA polymerase II preinitiation complex assembly"/>
    <property type="evidence" value="ECO:0007669"/>
    <property type="project" value="TreeGrafter"/>
</dbReference>
<dbReference type="OrthoDB" id="21449at2759"/>
<reference evidence="10" key="1">
    <citation type="journal article" date="2019" name="Plant J.">
        <title>Chlorella vulgaris genome assembly and annotation reveals the molecular basis for metabolic acclimation to high light conditions.</title>
        <authorList>
            <person name="Cecchin M."/>
            <person name="Marcolungo L."/>
            <person name="Rossato M."/>
            <person name="Girolomoni L."/>
            <person name="Cosentino E."/>
            <person name="Cuine S."/>
            <person name="Li-Beisson Y."/>
            <person name="Delledonne M."/>
            <person name="Ballottari M."/>
        </authorList>
    </citation>
    <scope>NUCLEOTIDE SEQUENCE</scope>
    <source>
        <strain evidence="10">211/11P</strain>
    </source>
</reference>
<dbReference type="GO" id="GO:0017025">
    <property type="term" value="F:TBP-class protein binding"/>
    <property type="evidence" value="ECO:0007669"/>
    <property type="project" value="InterPro"/>
</dbReference>
<feature type="region of interest" description="Disordered" evidence="8">
    <location>
        <begin position="278"/>
        <end position="310"/>
    </location>
</feature>
<keyword evidence="5" id="KW-0539">Nucleus</keyword>
<evidence type="ECO:0000256" key="2">
    <source>
        <dbReference type="ARBA" id="ARBA00023015"/>
    </source>
</evidence>
<dbReference type="PANTHER" id="PTHR13900">
    <property type="entry name" value="TRANSCRIPTION INITIATION FACTOR TFIID"/>
    <property type="match status" value="1"/>
</dbReference>
<dbReference type="Proteomes" id="UP001055712">
    <property type="component" value="Unassembled WGS sequence"/>
</dbReference>
<feature type="region of interest" description="Disordered" evidence="8">
    <location>
        <begin position="405"/>
        <end position="427"/>
    </location>
</feature>
<feature type="compositionally biased region" description="Low complexity" evidence="8">
    <location>
        <begin position="1723"/>
        <end position="1736"/>
    </location>
</feature>
<feature type="region of interest" description="Disordered" evidence="8">
    <location>
        <begin position="1593"/>
        <end position="1835"/>
    </location>
</feature>
<keyword evidence="4" id="KW-0804">Transcription</keyword>
<dbReference type="GO" id="GO:0005669">
    <property type="term" value="C:transcription factor TFIID complex"/>
    <property type="evidence" value="ECO:0007669"/>
    <property type="project" value="InterPro"/>
</dbReference>
<feature type="compositionally biased region" description="Acidic residues" evidence="8">
    <location>
        <begin position="1505"/>
        <end position="1526"/>
    </location>
</feature>
<dbReference type="SMART" id="SM00297">
    <property type="entry name" value="BROMO"/>
    <property type="match status" value="1"/>
</dbReference>
<sequence>MEADTPPLVGFIFGNVDKDNRLDADYLDEDAKEHLGGLERVQGGGLNLQEELGPHERAAVDNAAVQPAADARDFADEAELIDDAEQQALAAAAAAAAQQRQLGMVSAALQAGAAAEEEDYDFDEEEQPPVAAAVPVTAAAATQVSTTDNAAAKVEAAMPLDLNIYRHRVRLPVLGKSGDGETVLRFSELYGHQGVMAGQVATTDELRPPPLLRRRHLQQAAGRHSQHRANDEAADEGSLLLAADLEVPADEEHEGGEPEQPPAPERAEVEVAATLGTMPGQQPHQERDQHRSRAVGGASAQHAGAEHVQPDRLDDVAAAPGSDAEAPVGLPDSAFYAVNTLAWEDRIQWRGAPDLEPEPGAAAKEGTADLAAEGHAMEAGLIEHAAEQQPTLAAHADIAAMFQQQQPVPAQQPFQDPSAAANGVSTHHGLGAWQQQQQLGQQSLGGAYQSEPELPGLSSIAAAEAEARAAADSDEDESWALPMGPLLRLEQLEQALLGGEDGEQRKILPPAPDMLPVNYEEWEERIAWEGSTDAHKLRCRGPALDLNDSSQAFELTKPLHDMVAPTGRAQPGPSSAEGIAELVQHAAALVLEPQALALPLPPRGSGFNAVEPEEVELWRLQQGLARDREYFHQARRKAGTVGTVKVLHAKLAVDLATLPILNPDFKSQEEVLALAHWHTPRGKWWPIEINRVSMKVAGGSKKKATTGPVAVSMTITSLPGVSKTFQSVGLDSRLQDLWKHLVDNIAVFKAAAGARPLMLLPGKPPLALPLEHPLLSTGAVKGGQKQVQLTVAFQEIELLPSAVADIVPQDDNPSLLRPPNAFFRKRDFSAAEPGHVVLLEYMEQQPPLLNRPGMGAKLVTYYRKKDATDLEHQNLEQDLGRWRVGTVQPLGDDDDSPFLGQLARGTSSLSVESGLFRSLAFPYTPPHTDFLLLRSPAGTMQLRELSGTVVVGQELPMLRVPAPTAREVKDLEERRIYVHVFKHLRRQQAKLDKDPFTQGQRAIITLKALAEAFPTRPPATIRLFVKDACDLVVRPFGDTEAFSLKEGARPPSEAELRKKLTPEEACALEACYVAAFRMKKRGLVMHEKLDKAAIEKLRLAAEMLPPNDSYQKAARLVEQAMQSAPWTLTDAFVAHFREGKAQLQLAGAADPTGRGFGYSFVRDIRHKHANSDDVTKQMAKRQAGKVQGTDADLRRMTTAQAKERLRKYGLSEDEIQGLGRWTMIDMVRQLASAAAQDGTVDAAAVKFVRHQKTTMIELQRRAAEKSQQILEKQMAVLNNTAAEDLGDQDALEAELERELAAAEEEAEGVAGAVPQSKKKGKRDGTPTPDDEQRMMQQMRAEGLMATPGGAGGAASSEAQPGTPAEAGAGGPAPKEGAGTRRILREVFLKAKDGSWQKSHEIIYAGRDRPGQLHSLYQKEGAGSFPYGFGSRTIAGRPKELRLSYAAARGRGMGRSGSRPGGAGRGRGGGRGRGSKAAAAADLASPEVARARQSGRQRKQRQFGDEMLDGDEMISDDGDFEYNEDAEAPYFAPIAAAEQPEKPKRSRSKKKQAVAPADSQQFQEALPALPDDFAAALAAATMVHQSSIGVPAEQTAPLVVGEQQAPSGADTEHAQEPVPFMQQQEVAKPKLKLKMSSTGAPAKELPREPSPDFVYDFTAGPDSEEEDDEARRKRSGKAADADYEVNLEADDASDEFVPGEDDDFSEDDRDERPKKARNRAQNFGGASLARSGSRRSAGGAGGARRGSGAGARRPAGGGARNKAGSMARGKGGGVGSSRGKRSRSEFEYEEEEEFEEEFEVEDEEVELSDEEAELSEESDDAPATSDEGATPPPGRRKTVAAGVAAAFGGAGQLGTVGRQLGAILSSIVQQLRNMKMPTTLSGTVKTVREYEVVFGKAPSSKGAPDYHTFVPKSSIIILPEVQKKAKAGRYLSLEQFRADLQQLYRNAVAYNSPGVGGAFGAPYFIDLASRLLQDSERLIAEHMGEIQAAEAATTSRGW</sequence>
<feature type="compositionally biased region" description="Acidic residues" evidence="8">
    <location>
        <begin position="1786"/>
        <end position="1819"/>
    </location>
</feature>
<feature type="region of interest" description="Disordered" evidence="8">
    <location>
        <begin position="1299"/>
        <end position="1330"/>
    </location>
</feature>
<dbReference type="Gene3D" id="1.20.920.10">
    <property type="entry name" value="Bromodomain-like"/>
    <property type="match status" value="1"/>
</dbReference>
<organism evidence="10 11">
    <name type="scientific">Chlorella vulgaris</name>
    <name type="common">Green alga</name>
    <dbReference type="NCBI Taxonomy" id="3077"/>
    <lineage>
        <taxon>Eukaryota</taxon>
        <taxon>Viridiplantae</taxon>
        <taxon>Chlorophyta</taxon>
        <taxon>core chlorophytes</taxon>
        <taxon>Trebouxiophyceae</taxon>
        <taxon>Chlorellales</taxon>
        <taxon>Chlorellaceae</taxon>
        <taxon>Chlorella clade</taxon>
        <taxon>Chlorella</taxon>
    </lineage>
</organism>
<feature type="domain" description="Bromo" evidence="9">
    <location>
        <begin position="1885"/>
        <end position="1953"/>
    </location>
</feature>
<evidence type="ECO:0000256" key="8">
    <source>
        <dbReference type="SAM" id="MobiDB-lite"/>
    </source>
</evidence>
<evidence type="ECO:0000256" key="1">
    <source>
        <dbReference type="ARBA" id="ARBA00004123"/>
    </source>
</evidence>
<dbReference type="Pfam" id="PF09247">
    <property type="entry name" value="TBP-binding"/>
    <property type="match status" value="1"/>
</dbReference>
<dbReference type="InterPro" id="IPR040240">
    <property type="entry name" value="TAF1"/>
</dbReference>
<evidence type="ECO:0000256" key="6">
    <source>
        <dbReference type="ARBA" id="ARBA00040102"/>
    </source>
</evidence>
<dbReference type="InterPro" id="IPR036741">
    <property type="entry name" value="TAFII-230_TBP-bd_sf"/>
</dbReference>
<keyword evidence="11" id="KW-1185">Reference proteome</keyword>
<evidence type="ECO:0000256" key="3">
    <source>
        <dbReference type="ARBA" id="ARBA00023117"/>
    </source>
</evidence>
<evidence type="ECO:0000256" key="4">
    <source>
        <dbReference type="ARBA" id="ARBA00023163"/>
    </source>
</evidence>
<dbReference type="InterPro" id="IPR001487">
    <property type="entry name" value="Bromodomain"/>
</dbReference>
<comment type="caution">
    <text evidence="10">The sequence shown here is derived from an EMBL/GenBank/DDBJ whole genome shotgun (WGS) entry which is preliminary data.</text>
</comment>
<evidence type="ECO:0000256" key="5">
    <source>
        <dbReference type="ARBA" id="ARBA00023242"/>
    </source>
</evidence>
<feature type="compositionally biased region" description="Low complexity" evidence="8">
    <location>
        <begin position="405"/>
        <end position="417"/>
    </location>
</feature>
<feature type="compositionally biased region" description="Acidic residues" evidence="8">
    <location>
        <begin position="1680"/>
        <end position="1708"/>
    </location>
</feature>
<dbReference type="CDD" id="cd04369">
    <property type="entry name" value="Bromodomain"/>
    <property type="match status" value="1"/>
</dbReference>
<accession>A0A9D4TR74</accession>
<dbReference type="Pfam" id="PF12157">
    <property type="entry name" value="DUF3591"/>
    <property type="match status" value="1"/>
</dbReference>
<reference evidence="10" key="2">
    <citation type="submission" date="2020-11" db="EMBL/GenBank/DDBJ databases">
        <authorList>
            <person name="Cecchin M."/>
            <person name="Marcolungo L."/>
            <person name="Rossato M."/>
            <person name="Girolomoni L."/>
            <person name="Cosentino E."/>
            <person name="Cuine S."/>
            <person name="Li-Beisson Y."/>
            <person name="Delledonne M."/>
            <person name="Ballottari M."/>
        </authorList>
    </citation>
    <scope>NUCLEOTIDE SEQUENCE</scope>
    <source>
        <strain evidence="10">211/11P</strain>
        <tissue evidence="10">Whole cell</tissue>
    </source>
</reference>
<dbReference type="GO" id="GO:0016251">
    <property type="term" value="F:RNA polymerase II general transcription initiation factor activity"/>
    <property type="evidence" value="ECO:0007669"/>
    <property type="project" value="InterPro"/>
</dbReference>
<evidence type="ECO:0000259" key="9">
    <source>
        <dbReference type="PROSITE" id="PS50014"/>
    </source>
</evidence>
<name>A0A9D4TR74_CHLVU</name>
<evidence type="ECO:0000256" key="7">
    <source>
        <dbReference type="PROSITE-ProRule" id="PRU00035"/>
    </source>
</evidence>
<dbReference type="EMBL" id="SIDB01000005">
    <property type="protein sequence ID" value="KAI3432621.1"/>
    <property type="molecule type" value="Genomic_DNA"/>
</dbReference>
<feature type="region of interest" description="Disordered" evidence="8">
    <location>
        <begin position="1448"/>
        <end position="1565"/>
    </location>
</feature>
<feature type="compositionally biased region" description="Low complexity" evidence="8">
    <location>
        <begin position="1527"/>
        <end position="1537"/>
    </location>
</feature>
<dbReference type="PANTHER" id="PTHR13900:SF0">
    <property type="entry name" value="TRANSCRIPTION INITIATION FACTOR TFIID SUBUNIT 1"/>
    <property type="match status" value="1"/>
</dbReference>
<dbReference type="InterPro" id="IPR009067">
    <property type="entry name" value="TAF_II_230-bd"/>
</dbReference>
<dbReference type="PROSITE" id="PS50014">
    <property type="entry name" value="BROMODOMAIN_2"/>
    <property type="match status" value="1"/>
</dbReference>
<feature type="compositionally biased region" description="Low complexity" evidence="8">
    <location>
        <begin position="1353"/>
        <end position="1376"/>
    </location>
</feature>
<dbReference type="SUPFAM" id="SSF47055">
    <property type="entry name" value="TAF(II)230 TBP-binding fragment"/>
    <property type="match status" value="1"/>
</dbReference>
<comment type="subcellular location">
    <subcellularLocation>
        <location evidence="1">Nucleus</location>
    </subcellularLocation>
</comment>
<proteinExistence type="predicted"/>
<dbReference type="InterPro" id="IPR022591">
    <property type="entry name" value="TAF1_HAT_dom"/>
</dbReference>
<feature type="compositionally biased region" description="Gly residues" evidence="8">
    <location>
        <begin position="1450"/>
        <end position="1466"/>
    </location>
</feature>
<protein>
    <recommendedName>
        <fullName evidence="6">Transcription initiation factor TFIID subunit 1</fullName>
    </recommendedName>
</protein>
<dbReference type="SUPFAM" id="SSF47370">
    <property type="entry name" value="Bromodomain"/>
    <property type="match status" value="1"/>
</dbReference>
<feature type="compositionally biased region" description="Gly residues" evidence="8">
    <location>
        <begin position="1737"/>
        <end position="1758"/>
    </location>
</feature>
<dbReference type="Pfam" id="PF00439">
    <property type="entry name" value="Bromodomain"/>
    <property type="match status" value="1"/>
</dbReference>
<feature type="region of interest" description="Disordered" evidence="8">
    <location>
        <begin position="1344"/>
        <end position="1379"/>
    </location>
</feature>
<dbReference type="GO" id="GO:0004402">
    <property type="term" value="F:histone acetyltransferase activity"/>
    <property type="evidence" value="ECO:0007669"/>
    <property type="project" value="InterPro"/>
</dbReference>
<keyword evidence="3 7" id="KW-0103">Bromodomain</keyword>